<gene>
    <name evidence="1" type="ORF">A2561_03765</name>
</gene>
<comment type="caution">
    <text evidence="1">The sequence shown here is derived from an EMBL/GenBank/DDBJ whole genome shotgun (WGS) entry which is preliminary data.</text>
</comment>
<organism evidence="1 2">
    <name type="scientific">Candidatus Staskawiczbacteria bacterium RIFOXYD1_FULL_32_13</name>
    <dbReference type="NCBI Taxonomy" id="1802234"/>
    <lineage>
        <taxon>Bacteria</taxon>
        <taxon>Candidatus Staskawicziibacteriota</taxon>
    </lineage>
</organism>
<evidence type="ECO:0000313" key="1">
    <source>
        <dbReference type="EMBL" id="OGZ89622.1"/>
    </source>
</evidence>
<name>A0A1G2JRB9_9BACT</name>
<dbReference type="Proteomes" id="UP000178935">
    <property type="component" value="Unassembled WGS sequence"/>
</dbReference>
<reference evidence="1 2" key="1">
    <citation type="journal article" date="2016" name="Nat. Commun.">
        <title>Thousands of microbial genomes shed light on interconnected biogeochemical processes in an aquifer system.</title>
        <authorList>
            <person name="Anantharaman K."/>
            <person name="Brown C.T."/>
            <person name="Hug L.A."/>
            <person name="Sharon I."/>
            <person name="Castelle C.J."/>
            <person name="Probst A.J."/>
            <person name="Thomas B.C."/>
            <person name="Singh A."/>
            <person name="Wilkins M.J."/>
            <person name="Karaoz U."/>
            <person name="Brodie E.L."/>
            <person name="Williams K.H."/>
            <person name="Hubbard S.S."/>
            <person name="Banfield J.F."/>
        </authorList>
    </citation>
    <scope>NUCLEOTIDE SEQUENCE [LARGE SCALE GENOMIC DNA]</scope>
</reference>
<dbReference type="AlphaFoldDB" id="A0A1G2JRB9"/>
<protein>
    <submittedName>
        <fullName evidence="1">Uncharacterized protein</fullName>
    </submittedName>
</protein>
<sequence>MNTKKINSKSNTGLWLRFETINPIHLYKKGEYHIEISTSNDTDFKNKEVFIKEYFKNMFTISRFNSAIKDEEIETPDGEFINEKNKYIEFYISLKNESFFDKEVYSYLSDLVDYEIPFSELKQTEIIKNLIKNKYQESENKKICLTINDLDWNKFIHVKFFNILRKLKKEGFIEKIDVQSFFAENLPTIIEFRRPKLCEYKYEINEVRRNFFFEMEVILSNKFIKELTLDVKNKKKPKIQADYKDGVIYFSNKKIDFNKKDNQKELLDVLFTEPLKYWFYDEIQTDWDGFWNEIKTNNPKSKKYWQKFYTAGDGINRAIAIETGVKDFIVKNTGTKGKIKINEKYISLNFS</sequence>
<proteinExistence type="predicted"/>
<dbReference type="EMBL" id="MHPU01000005">
    <property type="protein sequence ID" value="OGZ89622.1"/>
    <property type="molecule type" value="Genomic_DNA"/>
</dbReference>
<evidence type="ECO:0000313" key="2">
    <source>
        <dbReference type="Proteomes" id="UP000178935"/>
    </source>
</evidence>
<accession>A0A1G2JRB9</accession>